<name>A0A511Q9Y9_9VIBR</name>
<sequence length="78" mass="8941">MLLDLSQQRCPMALLMAKRHIVNVFHSKTEVHQQLMIKIVDSSSKRDIEKYLLAQGYKVSCHSASGYFTLTVFNKEPS</sequence>
<reference evidence="2 3" key="1">
    <citation type="submission" date="2019-07" db="EMBL/GenBank/DDBJ databases">
        <title>Whole genome shotgun sequence of Vibrio sagamiensis NBRC 104589.</title>
        <authorList>
            <person name="Hosoyama A."/>
            <person name="Uohara A."/>
            <person name="Ohji S."/>
            <person name="Ichikawa N."/>
        </authorList>
    </citation>
    <scope>NUCLEOTIDE SEQUENCE [LARGE SCALE GENOMIC DNA]</scope>
    <source>
        <strain evidence="2 3">NBRC 104589</strain>
    </source>
</reference>
<evidence type="ECO:0000313" key="2">
    <source>
        <dbReference type="EMBL" id="GEM74113.1"/>
    </source>
</evidence>
<dbReference type="SUPFAM" id="SSF64307">
    <property type="entry name" value="SirA-like"/>
    <property type="match status" value="1"/>
</dbReference>
<dbReference type="Gene3D" id="3.30.110.40">
    <property type="entry name" value="TusA-like domain"/>
    <property type="match status" value="1"/>
</dbReference>
<proteinExistence type="predicted"/>
<evidence type="ECO:0000259" key="1">
    <source>
        <dbReference type="Pfam" id="PF01206"/>
    </source>
</evidence>
<protein>
    <recommendedName>
        <fullName evidence="1">UPF0033 domain-containing protein</fullName>
    </recommendedName>
</protein>
<accession>A0A511Q9Y9</accession>
<comment type="caution">
    <text evidence="2">The sequence shown here is derived from an EMBL/GenBank/DDBJ whole genome shotgun (WGS) entry which is preliminary data.</text>
</comment>
<dbReference type="EMBL" id="BJXJ01000001">
    <property type="protein sequence ID" value="GEM74113.1"/>
    <property type="molecule type" value="Genomic_DNA"/>
</dbReference>
<feature type="domain" description="UPF0033" evidence="1">
    <location>
        <begin position="3"/>
        <end position="72"/>
    </location>
</feature>
<dbReference type="CDD" id="cd00291">
    <property type="entry name" value="SirA_YedF_YeeD"/>
    <property type="match status" value="1"/>
</dbReference>
<organism evidence="2 3">
    <name type="scientific">Vibrio sagamiensis NBRC 104589</name>
    <dbReference type="NCBI Taxonomy" id="1219064"/>
    <lineage>
        <taxon>Bacteria</taxon>
        <taxon>Pseudomonadati</taxon>
        <taxon>Pseudomonadota</taxon>
        <taxon>Gammaproteobacteria</taxon>
        <taxon>Vibrionales</taxon>
        <taxon>Vibrionaceae</taxon>
        <taxon>Vibrio</taxon>
    </lineage>
</organism>
<dbReference type="RefSeq" id="WP_039979623.1">
    <property type="nucleotide sequence ID" value="NZ_BAOJ01000017.1"/>
</dbReference>
<dbReference type="InterPro" id="IPR036868">
    <property type="entry name" value="TusA-like_sf"/>
</dbReference>
<dbReference type="InterPro" id="IPR001455">
    <property type="entry name" value="TusA-like"/>
</dbReference>
<dbReference type="Pfam" id="PF01206">
    <property type="entry name" value="TusA"/>
    <property type="match status" value="1"/>
</dbReference>
<dbReference type="Proteomes" id="UP000321922">
    <property type="component" value="Unassembled WGS sequence"/>
</dbReference>
<keyword evidence="3" id="KW-1185">Reference proteome</keyword>
<evidence type="ECO:0000313" key="3">
    <source>
        <dbReference type="Proteomes" id="UP000321922"/>
    </source>
</evidence>
<gene>
    <name evidence="2" type="ORF">VSA01S_02250</name>
</gene>
<dbReference type="AlphaFoldDB" id="A0A511Q9Y9"/>